<dbReference type="Pfam" id="PF02931">
    <property type="entry name" value="Neur_chan_LBD"/>
    <property type="match status" value="1"/>
</dbReference>
<feature type="domain" description="Neurotransmitter-gated ion-channel transmembrane" evidence="16">
    <location>
        <begin position="236"/>
        <end position="466"/>
    </location>
</feature>
<evidence type="ECO:0000256" key="3">
    <source>
        <dbReference type="ARBA" id="ARBA00022692"/>
    </source>
</evidence>
<dbReference type="FunFam" id="1.20.58.390:FF:000001">
    <property type="entry name" value="Neuronal nicotinic acetylcholine receptor subunit 3"/>
    <property type="match status" value="1"/>
</dbReference>
<dbReference type="Gene3D" id="2.70.170.10">
    <property type="entry name" value="Neurotransmitter-gated ion-channel ligand-binding domain"/>
    <property type="match status" value="1"/>
</dbReference>
<dbReference type="PRINTS" id="PR00254">
    <property type="entry name" value="NICOTINICR"/>
</dbReference>
<name>A0A6P4ZR81_BRABE</name>
<dbReference type="SUPFAM" id="SSF63712">
    <property type="entry name" value="Nicotinic receptor ligand binding domain-like"/>
    <property type="match status" value="1"/>
</dbReference>
<reference evidence="18" key="1">
    <citation type="submission" date="2025-08" db="UniProtKB">
        <authorList>
            <consortium name="RefSeq"/>
        </authorList>
    </citation>
    <scope>IDENTIFICATION</scope>
    <source>
        <tissue evidence="18">Gonad</tissue>
    </source>
</reference>
<keyword evidence="5" id="KW-0770">Synapse</keyword>
<dbReference type="Gene3D" id="1.20.58.390">
    <property type="entry name" value="Neurotransmitter-gated ion-channel transmembrane domain"/>
    <property type="match status" value="2"/>
</dbReference>
<keyword evidence="2" id="KW-1003">Cell membrane</keyword>
<feature type="domain" description="Neurotransmitter-gated ion-channel ligand-binding" evidence="15">
    <location>
        <begin position="25"/>
        <end position="229"/>
    </location>
</feature>
<evidence type="ECO:0000256" key="14">
    <source>
        <dbReference type="RuleBase" id="RU000687"/>
    </source>
</evidence>
<gene>
    <name evidence="18" type="primary">LOC109476874</name>
</gene>
<dbReference type="PANTHER" id="PTHR18945">
    <property type="entry name" value="NEUROTRANSMITTER GATED ION CHANNEL"/>
    <property type="match status" value="1"/>
</dbReference>
<keyword evidence="10" id="KW-0325">Glycoprotein</keyword>
<dbReference type="KEGG" id="bbel:109476874"/>
<keyword evidence="6 14" id="KW-0406">Ion transport</keyword>
<dbReference type="InterPro" id="IPR006029">
    <property type="entry name" value="Neurotrans-gated_channel_TM"/>
</dbReference>
<evidence type="ECO:0000256" key="5">
    <source>
        <dbReference type="ARBA" id="ARBA00023018"/>
    </source>
</evidence>
<dbReference type="NCBIfam" id="TIGR00860">
    <property type="entry name" value="LIC"/>
    <property type="match status" value="1"/>
</dbReference>
<evidence type="ECO:0000313" key="17">
    <source>
        <dbReference type="Proteomes" id="UP000515135"/>
    </source>
</evidence>
<feature type="signal peptide" evidence="14">
    <location>
        <begin position="1"/>
        <end position="24"/>
    </location>
</feature>
<evidence type="ECO:0000256" key="2">
    <source>
        <dbReference type="ARBA" id="ARBA00022475"/>
    </source>
</evidence>
<dbReference type="FunFam" id="2.70.170.10:FF:000079">
    <property type="entry name" value="Uncharacterized protein"/>
    <property type="match status" value="1"/>
</dbReference>
<protein>
    <submittedName>
        <fullName evidence="18">Neuronal acetylcholine receptor subunit beta-4-like</fullName>
    </submittedName>
</protein>
<dbReference type="InterPro" id="IPR002394">
    <property type="entry name" value="Nicotinic_acetylcholine_rcpt"/>
</dbReference>
<evidence type="ECO:0000256" key="10">
    <source>
        <dbReference type="ARBA" id="ARBA00023180"/>
    </source>
</evidence>
<evidence type="ECO:0000256" key="7">
    <source>
        <dbReference type="ARBA" id="ARBA00023136"/>
    </source>
</evidence>
<dbReference type="OrthoDB" id="5975154at2759"/>
<dbReference type="PRINTS" id="PR00252">
    <property type="entry name" value="NRIONCHANNEL"/>
</dbReference>
<dbReference type="InterPro" id="IPR036719">
    <property type="entry name" value="Neuro-gated_channel_TM_sf"/>
</dbReference>
<evidence type="ECO:0000256" key="9">
    <source>
        <dbReference type="ARBA" id="ARBA00023170"/>
    </source>
</evidence>
<dbReference type="Pfam" id="PF02932">
    <property type="entry name" value="Neur_chan_memb"/>
    <property type="match status" value="1"/>
</dbReference>
<keyword evidence="4 14" id="KW-1133">Transmembrane helix</keyword>
<dbReference type="InterPro" id="IPR018000">
    <property type="entry name" value="Neurotransmitter_ion_chnl_CS"/>
</dbReference>
<comment type="subcellular location">
    <subcellularLocation>
        <location evidence="13">Synaptic cell membrane</location>
        <topology evidence="13">Multi-pass membrane protein</topology>
    </subcellularLocation>
</comment>
<keyword evidence="14" id="KW-0732">Signal</keyword>
<accession>A0A6P4ZR81</accession>
<evidence type="ECO:0000256" key="1">
    <source>
        <dbReference type="ARBA" id="ARBA00022448"/>
    </source>
</evidence>
<evidence type="ECO:0000313" key="18">
    <source>
        <dbReference type="RefSeq" id="XP_019633452.1"/>
    </source>
</evidence>
<feature type="transmembrane region" description="Helical" evidence="14">
    <location>
        <begin position="295"/>
        <end position="316"/>
    </location>
</feature>
<keyword evidence="11" id="KW-1071">Ligand-gated ion channel</keyword>
<feature type="chain" id="PRO_5028525744" evidence="14">
    <location>
        <begin position="25"/>
        <end position="476"/>
    </location>
</feature>
<proteinExistence type="inferred from homology"/>
<keyword evidence="8" id="KW-1015">Disulfide bond</keyword>
<keyword evidence="9" id="KW-0675">Receptor</keyword>
<dbReference type="CDD" id="cd18997">
    <property type="entry name" value="LGIC_ECD_nAChR"/>
    <property type="match status" value="1"/>
</dbReference>
<evidence type="ECO:0000256" key="11">
    <source>
        <dbReference type="ARBA" id="ARBA00023286"/>
    </source>
</evidence>
<keyword evidence="3 14" id="KW-0812">Transmembrane</keyword>
<keyword evidence="17" id="KW-1185">Reference proteome</keyword>
<evidence type="ECO:0000259" key="15">
    <source>
        <dbReference type="Pfam" id="PF02931"/>
    </source>
</evidence>
<dbReference type="InterPro" id="IPR036734">
    <property type="entry name" value="Neur_chan_lig-bd_sf"/>
</dbReference>
<evidence type="ECO:0000259" key="16">
    <source>
        <dbReference type="Pfam" id="PF02932"/>
    </source>
</evidence>
<feature type="transmembrane region" description="Helical" evidence="14">
    <location>
        <begin position="265"/>
        <end position="283"/>
    </location>
</feature>
<evidence type="ECO:0000256" key="12">
    <source>
        <dbReference type="ARBA" id="ARBA00023303"/>
    </source>
</evidence>
<dbReference type="AlphaFoldDB" id="A0A6P4ZR81"/>
<dbReference type="GO" id="GO:0022848">
    <property type="term" value="F:acetylcholine-gated monoatomic cation-selective channel activity"/>
    <property type="evidence" value="ECO:0007669"/>
    <property type="project" value="InterPro"/>
</dbReference>
<evidence type="ECO:0000256" key="13">
    <source>
        <dbReference type="ARBA" id="ARBA00034099"/>
    </source>
</evidence>
<feature type="transmembrane region" description="Helical" evidence="14">
    <location>
        <begin position="449"/>
        <end position="467"/>
    </location>
</feature>
<dbReference type="PROSITE" id="PS00236">
    <property type="entry name" value="NEUROTR_ION_CHANNEL"/>
    <property type="match status" value="1"/>
</dbReference>
<dbReference type="InterPro" id="IPR038050">
    <property type="entry name" value="Neuro_actylchol_rec"/>
</dbReference>
<keyword evidence="12 14" id="KW-0407">Ion channel</keyword>
<evidence type="ECO:0000256" key="4">
    <source>
        <dbReference type="ARBA" id="ARBA00022989"/>
    </source>
</evidence>
<organism evidence="17 18">
    <name type="scientific">Branchiostoma belcheri</name>
    <name type="common">Amphioxus</name>
    <dbReference type="NCBI Taxonomy" id="7741"/>
    <lineage>
        <taxon>Eukaryota</taxon>
        <taxon>Metazoa</taxon>
        <taxon>Chordata</taxon>
        <taxon>Cephalochordata</taxon>
        <taxon>Leptocardii</taxon>
        <taxon>Amphioxiformes</taxon>
        <taxon>Branchiostomatidae</taxon>
        <taxon>Branchiostoma</taxon>
    </lineage>
</organism>
<dbReference type="CDD" id="cd19064">
    <property type="entry name" value="LGIC_TM_nAChR"/>
    <property type="match status" value="1"/>
</dbReference>
<comment type="similarity">
    <text evidence="14">Belongs to the ligand-gated ion channel (TC 1.A.9) family.</text>
</comment>
<dbReference type="Proteomes" id="UP000515135">
    <property type="component" value="Unplaced"/>
</dbReference>
<dbReference type="SUPFAM" id="SSF90112">
    <property type="entry name" value="Neurotransmitter-gated ion-channel transmembrane pore"/>
    <property type="match status" value="1"/>
</dbReference>
<dbReference type="InterPro" id="IPR006202">
    <property type="entry name" value="Neur_chan_lig-bd"/>
</dbReference>
<dbReference type="RefSeq" id="XP_019633452.1">
    <property type="nucleotide sequence ID" value="XM_019777893.1"/>
</dbReference>
<keyword evidence="7 14" id="KW-0472">Membrane</keyword>
<sequence length="476" mass="53725">MDGWTASLFVLLTVCTAGCDCAEAEERLVRQLFNSSNYSPLIRPARKPGDTVTTTFALYLSQLISVAEKAEILKTNVWLEQGWVDYRLAWQKEDFDHLEAIRVPASVVWKPDIVLFNNKDGQFDVALHSNVIVYNTGDCYWLPPAIFQSSCSIDVRQFPFDRQNCSMKFGSWTYTSDEVNLVVSENGKTAILDDFKASGEWNLLDSPSRRVVEGNEVFIYYDLIIERKPLFYIINLIIPCIAISSLSVLVFYLPSDCGEKITLSISVLLAMTVFLLLIADIIPSTSLQIPLIGKYLMFTMIFVTMTTVSTVCILNVHHRTDKTHEMPAWMRAITRFLATVLRIQKPGDDEEEEEEKPIYMWDQPVDSIPMKKVRNGVLQDAQGRPFGSISQGSPQATPRQDHNSPVVLPAEMQDAVKNVKFIAEHFKTKDEGSAVSDEWSFVALVIDRVCLWLFIIVCVLGTLGLFFEPLFLGNTG</sequence>
<feature type="transmembrane region" description="Helical" evidence="14">
    <location>
        <begin position="230"/>
        <end position="253"/>
    </location>
</feature>
<keyword evidence="1 14" id="KW-0813">Transport</keyword>
<dbReference type="InterPro" id="IPR006201">
    <property type="entry name" value="Neur_channel"/>
</dbReference>
<dbReference type="GO" id="GO:0045211">
    <property type="term" value="C:postsynaptic membrane"/>
    <property type="evidence" value="ECO:0007669"/>
    <property type="project" value="InterPro"/>
</dbReference>
<evidence type="ECO:0000256" key="6">
    <source>
        <dbReference type="ARBA" id="ARBA00023065"/>
    </source>
</evidence>
<evidence type="ECO:0000256" key="8">
    <source>
        <dbReference type="ARBA" id="ARBA00023157"/>
    </source>
</evidence>
<dbReference type="GO" id="GO:0004888">
    <property type="term" value="F:transmembrane signaling receptor activity"/>
    <property type="evidence" value="ECO:0007669"/>
    <property type="project" value="InterPro"/>
</dbReference>
<dbReference type="GeneID" id="109476874"/>